<keyword evidence="2" id="KW-1185">Reference proteome</keyword>
<proteinExistence type="predicted"/>
<dbReference type="AlphaFoldDB" id="A0ABD2X9Z5"/>
<accession>A0ABD2X9Z5</accession>
<comment type="caution">
    <text evidence="1">The sequence shown here is derived from an EMBL/GenBank/DDBJ whole genome shotgun (WGS) entry which is preliminary data.</text>
</comment>
<protein>
    <submittedName>
        <fullName evidence="1">Uncharacterized protein</fullName>
    </submittedName>
</protein>
<sequence>MTQTYCQPAQDFLIYHSYRKNNDARAELTALHNSRHSSARVESFSPCGIIRVSVNFHGTKQSLRFTRAHSCGTFWLN</sequence>
<name>A0ABD2X9Z5_9HYME</name>
<evidence type="ECO:0000313" key="1">
    <source>
        <dbReference type="EMBL" id="KAL3401699.1"/>
    </source>
</evidence>
<reference evidence="1 2" key="1">
    <citation type="journal article" date="2024" name="bioRxiv">
        <title>A reference genome for Trichogramma kaykai: A tiny desert-dwelling parasitoid wasp with competing sex-ratio distorters.</title>
        <authorList>
            <person name="Culotta J."/>
            <person name="Lindsey A.R."/>
        </authorList>
    </citation>
    <scope>NUCLEOTIDE SEQUENCE [LARGE SCALE GENOMIC DNA]</scope>
    <source>
        <strain evidence="1 2">KSX58</strain>
    </source>
</reference>
<gene>
    <name evidence="1" type="ORF">TKK_005065</name>
</gene>
<evidence type="ECO:0000313" key="2">
    <source>
        <dbReference type="Proteomes" id="UP001627154"/>
    </source>
</evidence>
<dbReference type="Proteomes" id="UP001627154">
    <property type="component" value="Unassembled WGS sequence"/>
</dbReference>
<dbReference type="EMBL" id="JBJJXI010000043">
    <property type="protein sequence ID" value="KAL3401699.1"/>
    <property type="molecule type" value="Genomic_DNA"/>
</dbReference>
<organism evidence="1 2">
    <name type="scientific">Trichogramma kaykai</name>
    <dbReference type="NCBI Taxonomy" id="54128"/>
    <lineage>
        <taxon>Eukaryota</taxon>
        <taxon>Metazoa</taxon>
        <taxon>Ecdysozoa</taxon>
        <taxon>Arthropoda</taxon>
        <taxon>Hexapoda</taxon>
        <taxon>Insecta</taxon>
        <taxon>Pterygota</taxon>
        <taxon>Neoptera</taxon>
        <taxon>Endopterygota</taxon>
        <taxon>Hymenoptera</taxon>
        <taxon>Apocrita</taxon>
        <taxon>Proctotrupomorpha</taxon>
        <taxon>Chalcidoidea</taxon>
        <taxon>Trichogrammatidae</taxon>
        <taxon>Trichogramma</taxon>
    </lineage>
</organism>